<dbReference type="GO" id="GO:0015035">
    <property type="term" value="F:protein-disulfide reductase activity"/>
    <property type="evidence" value="ECO:0007669"/>
    <property type="project" value="InterPro"/>
</dbReference>
<reference evidence="6" key="1">
    <citation type="submission" date="2016-04" db="EMBL/GenBank/DDBJ databases">
        <authorList>
            <person name="Nguyen H.D."/>
            <person name="Kesanakurti P."/>
            <person name="Cullis J."/>
            <person name="Levesque C.A."/>
            <person name="Hambleton S."/>
        </authorList>
    </citation>
    <scope>NUCLEOTIDE SEQUENCE</scope>
    <source>
        <strain evidence="6">DAOMC 238032</strain>
    </source>
</reference>
<reference evidence="5" key="3">
    <citation type="submission" date="2020-10" db="EMBL/GenBank/DDBJ databases">
        <authorList>
            <person name="Sedaghatjoo S."/>
        </authorList>
    </citation>
    <scope>NUCLEOTIDE SEQUENCE</scope>
    <source>
        <strain evidence="5">AZH3</strain>
    </source>
</reference>
<gene>
    <name evidence="6" type="ORF">A4X03_0g2186</name>
    <name evidence="5" type="ORF">JKIAZH3_G4259</name>
</gene>
<dbReference type="EMBL" id="LWDD02000202">
    <property type="protein sequence ID" value="KAE8262780.1"/>
    <property type="molecule type" value="Genomic_DNA"/>
</dbReference>
<dbReference type="PANTHER" id="PTHR46115">
    <property type="entry name" value="THIOREDOXIN-LIKE PROTEIN 1"/>
    <property type="match status" value="1"/>
</dbReference>
<dbReference type="CDD" id="cd02947">
    <property type="entry name" value="TRX_family"/>
    <property type="match status" value="1"/>
</dbReference>
<dbReference type="EMBL" id="CAJHJG010006605">
    <property type="protein sequence ID" value="CAD6958356.1"/>
    <property type="molecule type" value="Genomic_DNA"/>
</dbReference>
<evidence type="ECO:0000256" key="3">
    <source>
        <dbReference type="PIRSR" id="PIRSR000077-4"/>
    </source>
</evidence>
<keyword evidence="1 3" id="KW-1015">Disulfide bond</keyword>
<evidence type="ECO:0000256" key="1">
    <source>
        <dbReference type="ARBA" id="ARBA00023157"/>
    </source>
</evidence>
<evidence type="ECO:0000313" key="7">
    <source>
        <dbReference type="Proteomes" id="UP000077671"/>
    </source>
</evidence>
<dbReference type="InterPro" id="IPR036249">
    <property type="entry name" value="Thioredoxin-like_sf"/>
</dbReference>
<comment type="caution">
    <text evidence="6">The sequence shown here is derived from an EMBL/GenBank/DDBJ whole genome shotgun (WGS) entry which is preliminary data.</text>
</comment>
<evidence type="ECO:0000256" key="2">
    <source>
        <dbReference type="PIRNR" id="PIRNR000077"/>
    </source>
</evidence>
<dbReference type="Pfam" id="PF00085">
    <property type="entry name" value="Thioredoxin"/>
    <property type="match status" value="1"/>
</dbReference>
<dbReference type="InterPro" id="IPR005746">
    <property type="entry name" value="Thioredoxin"/>
</dbReference>
<dbReference type="AlphaFoldDB" id="A0A177UJ17"/>
<evidence type="ECO:0000313" key="8">
    <source>
        <dbReference type="Proteomes" id="UP000836402"/>
    </source>
</evidence>
<comment type="similarity">
    <text evidence="2">Belongs to the thioredoxin family.</text>
</comment>
<proteinExistence type="inferred from homology"/>
<dbReference type="PROSITE" id="PS51352">
    <property type="entry name" value="THIOREDOXIN_2"/>
    <property type="match status" value="1"/>
</dbReference>
<evidence type="ECO:0000259" key="4">
    <source>
        <dbReference type="PROSITE" id="PS51352"/>
    </source>
</evidence>
<keyword evidence="8" id="KW-1185">Reference proteome</keyword>
<sequence>MAVIELKSLAHFEQVNTGPKKIIVYSKASWCRPCELISPLYEKLATDYASQLDFYAFDVDDADDLSEELSIRSMPTFVYPRDGAVRGQMVGSNQDKLEAFIAQTAEVE</sequence>
<dbReference type="Gene3D" id="3.40.30.10">
    <property type="entry name" value="Glutaredoxin"/>
    <property type="match status" value="1"/>
</dbReference>
<protein>
    <recommendedName>
        <fullName evidence="2">Thioredoxin</fullName>
    </recommendedName>
</protein>
<accession>A0A177UJ17</accession>
<feature type="disulfide bond" description="Redox-active" evidence="3">
    <location>
        <begin position="31"/>
        <end position="34"/>
    </location>
</feature>
<dbReference type="Proteomes" id="UP000836402">
    <property type="component" value="Unassembled WGS sequence"/>
</dbReference>
<dbReference type="PIRSF" id="PIRSF000077">
    <property type="entry name" value="Thioredoxin"/>
    <property type="match status" value="1"/>
</dbReference>
<dbReference type="SUPFAM" id="SSF52833">
    <property type="entry name" value="Thioredoxin-like"/>
    <property type="match status" value="1"/>
</dbReference>
<organism evidence="6 7">
    <name type="scientific">Tilletia caries</name>
    <name type="common">wheat bunt fungus</name>
    <dbReference type="NCBI Taxonomy" id="13290"/>
    <lineage>
        <taxon>Eukaryota</taxon>
        <taxon>Fungi</taxon>
        <taxon>Dikarya</taxon>
        <taxon>Basidiomycota</taxon>
        <taxon>Ustilaginomycotina</taxon>
        <taxon>Exobasidiomycetes</taxon>
        <taxon>Tilletiales</taxon>
        <taxon>Tilletiaceae</taxon>
        <taxon>Tilletia</taxon>
    </lineage>
</organism>
<dbReference type="InterPro" id="IPR013766">
    <property type="entry name" value="Thioredoxin_domain"/>
</dbReference>
<dbReference type="Proteomes" id="UP000077671">
    <property type="component" value="Unassembled WGS sequence"/>
</dbReference>
<keyword evidence="3" id="KW-0676">Redox-active center</keyword>
<feature type="domain" description="Thioredoxin" evidence="4">
    <location>
        <begin position="1"/>
        <end position="106"/>
    </location>
</feature>
<reference evidence="6" key="2">
    <citation type="journal article" date="2019" name="IMA Fungus">
        <title>Genome sequencing and comparison of five Tilletia species to identify candidate genes for the detection of regulated species infecting wheat.</title>
        <authorList>
            <person name="Nguyen H.D.T."/>
            <person name="Sultana T."/>
            <person name="Kesanakurti P."/>
            <person name="Hambleton S."/>
        </authorList>
    </citation>
    <scope>NUCLEOTIDE SEQUENCE</scope>
    <source>
        <strain evidence="6">DAOMC 238032</strain>
    </source>
</reference>
<evidence type="ECO:0000313" key="6">
    <source>
        <dbReference type="EMBL" id="KAE8262780.1"/>
    </source>
</evidence>
<name>A0A177UJ17_9BASI</name>
<evidence type="ECO:0000313" key="5">
    <source>
        <dbReference type="EMBL" id="CAD6958356.1"/>
    </source>
</evidence>